<dbReference type="NCBIfam" id="TIGR03170">
    <property type="entry name" value="flgA_cterm"/>
    <property type="match status" value="1"/>
</dbReference>
<name>A0A2N5XLS8_9HYPH</name>
<evidence type="ECO:0000313" key="5">
    <source>
        <dbReference type="Proteomes" id="UP000234881"/>
    </source>
</evidence>
<dbReference type="GO" id="GO:0044780">
    <property type="term" value="P:bacterial-type flagellum assembly"/>
    <property type="evidence" value="ECO:0007669"/>
    <property type="project" value="InterPro"/>
</dbReference>
<sequence length="174" mass="18518">MAYRSDTSGRPAETAGSPRHLGVAFAACLLLLGGAFVQTASAASGHVVSLPVPKVTLKPGDVISLAVLEQKRFQSFRIDRFSVVPKSAELIGKEVIYTLPPGQPISRSSVFHRNVIKRGNPAQLIFKEQGLSIIAHVEPLEDGTVGDIVRVRNMDSGLIVRGRVQANGTISIGP</sequence>
<keyword evidence="3" id="KW-0966">Cell projection</keyword>
<feature type="domain" description="Flagella basal body P-ring formation protein FlgA SAF" evidence="2">
    <location>
        <begin position="52"/>
        <end position="172"/>
    </location>
</feature>
<dbReference type="PANTHER" id="PTHR36307">
    <property type="entry name" value="FLAGELLA BASAL BODY P-RING FORMATION PROTEIN FLGA"/>
    <property type="match status" value="1"/>
</dbReference>
<dbReference type="EMBL" id="PKUQ01000050">
    <property type="protein sequence ID" value="PLW75491.1"/>
    <property type="molecule type" value="Genomic_DNA"/>
</dbReference>
<evidence type="ECO:0000313" key="4">
    <source>
        <dbReference type="EMBL" id="PLW78898.1"/>
    </source>
</evidence>
<dbReference type="AlphaFoldDB" id="A0A2N5XLS8"/>
<evidence type="ECO:0000256" key="1">
    <source>
        <dbReference type="RuleBase" id="RU362063"/>
    </source>
</evidence>
<comment type="function">
    <text evidence="1">Involved in the assembly process of the P-ring formation. It may associate with FlgF on the rod constituting a structure essential for the P-ring assembly or may act as a modulator protein for the P-ring assembly.</text>
</comment>
<dbReference type="InterPro" id="IPR017585">
    <property type="entry name" value="SAF_FlgA"/>
</dbReference>
<dbReference type="Gene3D" id="2.30.30.760">
    <property type="match status" value="1"/>
</dbReference>
<proteinExistence type="inferred from homology"/>
<keyword evidence="3" id="KW-0282">Flagellum</keyword>
<comment type="subcellular location">
    <subcellularLocation>
        <location evidence="1">Periplasm</location>
    </subcellularLocation>
</comment>
<keyword evidence="1" id="KW-1005">Bacterial flagellum biogenesis</keyword>
<dbReference type="Proteomes" id="UP000234881">
    <property type="component" value="Unassembled WGS sequence"/>
</dbReference>
<evidence type="ECO:0000259" key="2">
    <source>
        <dbReference type="Pfam" id="PF13144"/>
    </source>
</evidence>
<evidence type="ECO:0000313" key="3">
    <source>
        <dbReference type="EMBL" id="PLW75491.1"/>
    </source>
</evidence>
<dbReference type="CDD" id="cd11614">
    <property type="entry name" value="SAF_CpaB_FlgA_like"/>
    <property type="match status" value="1"/>
</dbReference>
<dbReference type="EMBL" id="PKUQ01000001">
    <property type="protein sequence ID" value="PLW78898.1"/>
    <property type="molecule type" value="Genomic_DNA"/>
</dbReference>
<dbReference type="RefSeq" id="WP_101531982.1">
    <property type="nucleotide sequence ID" value="NZ_PKUQ01000001.1"/>
</dbReference>
<dbReference type="PANTHER" id="PTHR36307:SF1">
    <property type="entry name" value="FLAGELLA BASAL BODY P-RING FORMATION PROTEIN FLGA"/>
    <property type="match status" value="1"/>
</dbReference>
<organism evidence="3 5">
    <name type="scientific">Cohaesibacter celericrescens</name>
    <dbReference type="NCBI Taxonomy" id="2067669"/>
    <lineage>
        <taxon>Bacteria</taxon>
        <taxon>Pseudomonadati</taxon>
        <taxon>Pseudomonadota</taxon>
        <taxon>Alphaproteobacteria</taxon>
        <taxon>Hyphomicrobiales</taxon>
        <taxon>Cohaesibacteraceae</taxon>
    </lineage>
</organism>
<gene>
    <name evidence="3" type="primary">flgA</name>
    <name evidence="4" type="ORF">C0081_01260</name>
    <name evidence="3" type="ORF">C0081_19300</name>
</gene>
<comment type="similarity">
    <text evidence="1">Belongs to the FlgA family.</text>
</comment>
<keyword evidence="1" id="KW-0574">Periplasm</keyword>
<dbReference type="Pfam" id="PF13144">
    <property type="entry name" value="ChapFlgA"/>
    <property type="match status" value="1"/>
</dbReference>
<dbReference type="OrthoDB" id="8448733at2"/>
<comment type="caution">
    <text evidence="3">The sequence shown here is derived from an EMBL/GenBank/DDBJ whole genome shotgun (WGS) entry which is preliminary data.</text>
</comment>
<dbReference type="InterPro" id="IPR039246">
    <property type="entry name" value="Flagellar_FlgA"/>
</dbReference>
<accession>A0A2N5XLS8</accession>
<reference evidence="3 5" key="1">
    <citation type="submission" date="2018-01" db="EMBL/GenBank/DDBJ databases">
        <title>The draft genome sequence of Cohaesibacter sp. H1304.</title>
        <authorList>
            <person name="Wang N.-N."/>
            <person name="Du Z.-J."/>
        </authorList>
    </citation>
    <scope>NUCLEOTIDE SEQUENCE [LARGE SCALE GENOMIC DNA]</scope>
    <source>
        <strain evidence="3 5">H1304</strain>
    </source>
</reference>
<keyword evidence="5" id="KW-1185">Reference proteome</keyword>
<protein>
    <recommendedName>
        <fullName evidence="1">Flagella basal body P-ring formation protein FlgA</fullName>
    </recommendedName>
</protein>
<dbReference type="GO" id="GO:0042597">
    <property type="term" value="C:periplasmic space"/>
    <property type="evidence" value="ECO:0007669"/>
    <property type="project" value="UniProtKB-SubCell"/>
</dbReference>
<keyword evidence="3" id="KW-0969">Cilium</keyword>